<sequence>MSVPALKKNYYLIHAPDIPNAQRAKHIAAHMATSAPLVQSGYIVAGGGFLPQTAHSSDADALAKISGSFILVQADTAEQAWETLKKDAFWQSGEVWDRERVTVTPVYVGVPKVE</sequence>
<organism evidence="2 3">
    <name type="scientific">Lentinus brumalis</name>
    <dbReference type="NCBI Taxonomy" id="2498619"/>
    <lineage>
        <taxon>Eukaryota</taxon>
        <taxon>Fungi</taxon>
        <taxon>Dikarya</taxon>
        <taxon>Basidiomycota</taxon>
        <taxon>Agaricomycotina</taxon>
        <taxon>Agaricomycetes</taxon>
        <taxon>Polyporales</taxon>
        <taxon>Polyporaceae</taxon>
        <taxon>Lentinus</taxon>
    </lineage>
</organism>
<evidence type="ECO:0000259" key="1">
    <source>
        <dbReference type="Pfam" id="PF03795"/>
    </source>
</evidence>
<gene>
    <name evidence="2" type="ORF">OH76DRAFT_1456737</name>
</gene>
<protein>
    <recommendedName>
        <fullName evidence="1">YCII-related domain-containing protein</fullName>
    </recommendedName>
</protein>
<dbReference type="Proteomes" id="UP000256964">
    <property type="component" value="Unassembled WGS sequence"/>
</dbReference>
<dbReference type="PANTHER" id="PTHR33606">
    <property type="entry name" value="PROTEIN YCII"/>
    <property type="match status" value="1"/>
</dbReference>
<name>A0A371D4Q2_9APHY</name>
<feature type="domain" description="YCII-related" evidence="1">
    <location>
        <begin position="11"/>
        <end position="99"/>
    </location>
</feature>
<dbReference type="AlphaFoldDB" id="A0A371D4Q2"/>
<dbReference type="InterPro" id="IPR005545">
    <property type="entry name" value="YCII"/>
</dbReference>
<dbReference type="InterPro" id="IPR051807">
    <property type="entry name" value="Sec-metab_biosynth-assoc"/>
</dbReference>
<dbReference type="InterPro" id="IPR011008">
    <property type="entry name" value="Dimeric_a/b-barrel"/>
</dbReference>
<dbReference type="EMBL" id="KZ857418">
    <property type="protein sequence ID" value="RDX47481.1"/>
    <property type="molecule type" value="Genomic_DNA"/>
</dbReference>
<dbReference type="OrthoDB" id="5519740at2759"/>
<reference evidence="2 3" key="1">
    <citation type="journal article" date="2018" name="Biotechnol. Biofuels">
        <title>Integrative visual omics of the white-rot fungus Polyporus brumalis exposes the biotechnological potential of its oxidative enzymes for delignifying raw plant biomass.</title>
        <authorList>
            <person name="Miyauchi S."/>
            <person name="Rancon A."/>
            <person name="Drula E."/>
            <person name="Hage H."/>
            <person name="Chaduli D."/>
            <person name="Favel A."/>
            <person name="Grisel S."/>
            <person name="Henrissat B."/>
            <person name="Herpoel-Gimbert I."/>
            <person name="Ruiz-Duenas F.J."/>
            <person name="Chevret D."/>
            <person name="Hainaut M."/>
            <person name="Lin J."/>
            <person name="Wang M."/>
            <person name="Pangilinan J."/>
            <person name="Lipzen A."/>
            <person name="Lesage-Meessen L."/>
            <person name="Navarro D."/>
            <person name="Riley R."/>
            <person name="Grigoriev I.V."/>
            <person name="Zhou S."/>
            <person name="Raouche S."/>
            <person name="Rosso M.N."/>
        </authorList>
    </citation>
    <scope>NUCLEOTIDE SEQUENCE [LARGE SCALE GENOMIC DNA]</scope>
    <source>
        <strain evidence="2 3">BRFM 1820</strain>
    </source>
</reference>
<evidence type="ECO:0000313" key="2">
    <source>
        <dbReference type="EMBL" id="RDX47481.1"/>
    </source>
</evidence>
<accession>A0A371D4Q2</accession>
<evidence type="ECO:0000313" key="3">
    <source>
        <dbReference type="Proteomes" id="UP000256964"/>
    </source>
</evidence>
<dbReference type="SUPFAM" id="SSF54909">
    <property type="entry name" value="Dimeric alpha+beta barrel"/>
    <property type="match status" value="1"/>
</dbReference>
<proteinExistence type="predicted"/>
<dbReference type="Pfam" id="PF03795">
    <property type="entry name" value="YCII"/>
    <property type="match status" value="1"/>
</dbReference>
<dbReference type="Gene3D" id="3.30.70.1060">
    <property type="entry name" value="Dimeric alpha+beta barrel"/>
    <property type="match status" value="1"/>
</dbReference>
<keyword evidence="3" id="KW-1185">Reference proteome</keyword>
<dbReference type="PANTHER" id="PTHR33606:SF3">
    <property type="entry name" value="PROTEIN YCII"/>
    <property type="match status" value="1"/>
</dbReference>